<evidence type="ECO:0000256" key="13">
    <source>
        <dbReference type="SAM" id="Phobius"/>
    </source>
</evidence>
<evidence type="ECO:0000313" key="15">
    <source>
        <dbReference type="EMBL" id="KAA0196802.1"/>
    </source>
</evidence>
<dbReference type="InterPro" id="IPR039667">
    <property type="entry name" value="Dolichyldiphosphatase_PAP2"/>
</dbReference>
<dbReference type="UniPathway" id="UPA00378"/>
<comment type="function">
    <text evidence="9">Required for efficient N-glycosylation. Necessary for maintaining optimal levels of dolichol-linked oligosaccharides. Hydrolyzes dolichyl pyrophosphate at a very high rate and dolichyl monophosphate at a much lower rate. Does not act on phosphatidate.</text>
</comment>
<feature type="transmembrane region" description="Helical" evidence="13">
    <location>
        <begin position="66"/>
        <end position="84"/>
    </location>
</feature>
<evidence type="ECO:0000256" key="4">
    <source>
        <dbReference type="ARBA" id="ARBA00014821"/>
    </source>
</evidence>
<evidence type="ECO:0000256" key="12">
    <source>
        <dbReference type="SAM" id="MobiDB-lite"/>
    </source>
</evidence>
<comment type="catalytic activity">
    <reaction evidence="11">
        <text>a di-trans,poly-cis-dolichyl diphosphate + H2O = a di-trans,poly-cis-dolichyl phosphate + phosphate + H(+)</text>
        <dbReference type="Rhea" id="RHEA:14385"/>
        <dbReference type="Rhea" id="RHEA-COMP:19498"/>
        <dbReference type="Rhea" id="RHEA-COMP:19506"/>
        <dbReference type="ChEBI" id="CHEBI:15377"/>
        <dbReference type="ChEBI" id="CHEBI:15378"/>
        <dbReference type="ChEBI" id="CHEBI:43474"/>
        <dbReference type="ChEBI" id="CHEBI:57497"/>
        <dbReference type="ChEBI" id="CHEBI:57683"/>
        <dbReference type="EC" id="3.6.1.43"/>
    </reaction>
</comment>
<feature type="domain" description="Phosphatidic acid phosphatase type 2/haloperoxidase" evidence="14">
    <location>
        <begin position="22"/>
        <end position="138"/>
    </location>
</feature>
<accession>A0A8E0S4J2</accession>
<feature type="transmembrane region" description="Helical" evidence="13">
    <location>
        <begin position="121"/>
        <end position="141"/>
    </location>
</feature>
<evidence type="ECO:0000256" key="10">
    <source>
        <dbReference type="ARBA" id="ARBA00030292"/>
    </source>
</evidence>
<evidence type="ECO:0000256" key="7">
    <source>
        <dbReference type="ARBA" id="ARBA00022989"/>
    </source>
</evidence>
<proteinExistence type="inferred from homology"/>
<evidence type="ECO:0000256" key="11">
    <source>
        <dbReference type="ARBA" id="ARBA00047349"/>
    </source>
</evidence>
<keyword evidence="5 13" id="KW-0812">Transmembrane</keyword>
<dbReference type="CDD" id="cd03382">
    <property type="entry name" value="PAP2_dolichyldiphosphatase"/>
    <property type="match status" value="1"/>
</dbReference>
<dbReference type="Gene3D" id="1.20.144.10">
    <property type="entry name" value="Phosphatidic acid phosphatase type 2/haloperoxidase"/>
    <property type="match status" value="1"/>
</dbReference>
<dbReference type="SUPFAM" id="SSF48317">
    <property type="entry name" value="Acid phosphatase/Vanadium-dependent haloperoxidase"/>
    <property type="match status" value="1"/>
</dbReference>
<dbReference type="Proteomes" id="UP000728185">
    <property type="component" value="Unassembled WGS sequence"/>
</dbReference>
<gene>
    <name evidence="15" type="ORF">FBUS_06924</name>
</gene>
<dbReference type="OrthoDB" id="302705at2759"/>
<evidence type="ECO:0000256" key="6">
    <source>
        <dbReference type="ARBA" id="ARBA00022801"/>
    </source>
</evidence>
<organism evidence="15 16">
    <name type="scientific">Fasciolopsis buskii</name>
    <dbReference type="NCBI Taxonomy" id="27845"/>
    <lineage>
        <taxon>Eukaryota</taxon>
        <taxon>Metazoa</taxon>
        <taxon>Spiralia</taxon>
        <taxon>Lophotrochozoa</taxon>
        <taxon>Platyhelminthes</taxon>
        <taxon>Trematoda</taxon>
        <taxon>Digenea</taxon>
        <taxon>Plagiorchiida</taxon>
        <taxon>Echinostomata</taxon>
        <taxon>Echinostomatoidea</taxon>
        <taxon>Fasciolidae</taxon>
        <taxon>Fasciolopsis</taxon>
    </lineage>
</organism>
<keyword evidence="16" id="KW-1185">Reference proteome</keyword>
<feature type="region of interest" description="Disordered" evidence="12">
    <location>
        <begin position="196"/>
        <end position="221"/>
    </location>
</feature>
<name>A0A8E0S4J2_9TREM</name>
<dbReference type="AlphaFoldDB" id="A0A8E0S4J2"/>
<comment type="subcellular location">
    <subcellularLocation>
        <location evidence="1">Membrane</location>
        <topology evidence="1">Multi-pass membrane protein</topology>
    </subcellularLocation>
</comment>
<evidence type="ECO:0000256" key="5">
    <source>
        <dbReference type="ARBA" id="ARBA00022692"/>
    </source>
</evidence>
<sequence length="221" mass="25329">MIPIFIGIGLTTLILFKRDLFTMLYFSGLLLNRVCNSIIKKYLKQHRPNVPNRPSPEDFGMPSDHAQFMGFFLSFSALLIILRLGERSMRRSIRIILLTVCTMTTVLTCYSRIYLQYHTVAQVLVGTVVGAVLGAIWFYNVHCASYSLFPRLCNSRIGQLFLIQDFTPIPNLLKFEYNNARSICLSNSNGCQTKAFSHSEEVRKTHNGEPKRTRSRNNHKD</sequence>
<dbReference type="EC" id="3.6.1.43" evidence="3"/>
<keyword evidence="6" id="KW-0378">Hydrolase</keyword>
<dbReference type="InterPro" id="IPR000326">
    <property type="entry name" value="PAP2/HPO"/>
</dbReference>
<evidence type="ECO:0000256" key="3">
    <source>
        <dbReference type="ARBA" id="ARBA00012508"/>
    </source>
</evidence>
<dbReference type="PANTHER" id="PTHR14969:SF13">
    <property type="entry name" value="AT30094P"/>
    <property type="match status" value="1"/>
</dbReference>
<comment type="caution">
    <text evidence="15">The sequence shown here is derived from an EMBL/GenBank/DDBJ whole genome shotgun (WGS) entry which is preliminary data.</text>
</comment>
<dbReference type="InterPro" id="IPR036938">
    <property type="entry name" value="PAP2/HPO_sf"/>
</dbReference>
<evidence type="ECO:0000259" key="14">
    <source>
        <dbReference type="SMART" id="SM00014"/>
    </source>
</evidence>
<reference evidence="15" key="1">
    <citation type="submission" date="2019-05" db="EMBL/GenBank/DDBJ databases">
        <title>Annotation for the trematode Fasciolopsis buski.</title>
        <authorList>
            <person name="Choi Y.-J."/>
        </authorList>
    </citation>
    <scope>NUCLEOTIDE SEQUENCE</scope>
    <source>
        <strain evidence="15">HT</strain>
        <tissue evidence="15">Whole worm</tissue>
    </source>
</reference>
<evidence type="ECO:0000313" key="16">
    <source>
        <dbReference type="Proteomes" id="UP000728185"/>
    </source>
</evidence>
<evidence type="ECO:0000256" key="9">
    <source>
        <dbReference type="ARBA" id="ARBA00024907"/>
    </source>
</evidence>
<dbReference type="GO" id="GO:0016020">
    <property type="term" value="C:membrane"/>
    <property type="evidence" value="ECO:0007669"/>
    <property type="project" value="UniProtKB-SubCell"/>
</dbReference>
<protein>
    <recommendedName>
        <fullName evidence="4">Dolichyldiphosphatase 1</fullName>
        <ecNumber evidence="3">3.6.1.43</ecNumber>
    </recommendedName>
    <alternativeName>
        <fullName evidence="10">Dolichyl pyrophosphate phosphatase 1</fullName>
    </alternativeName>
</protein>
<dbReference type="Pfam" id="PF01569">
    <property type="entry name" value="PAP2"/>
    <property type="match status" value="1"/>
</dbReference>
<comment type="similarity">
    <text evidence="2">Belongs to the dolichyldiphosphatase family.</text>
</comment>
<dbReference type="GO" id="GO:0042392">
    <property type="term" value="F:sphingosine-1-phosphate phosphatase activity"/>
    <property type="evidence" value="ECO:0007669"/>
    <property type="project" value="TreeGrafter"/>
</dbReference>
<dbReference type="GO" id="GO:0047874">
    <property type="term" value="F:dolichyldiphosphatase activity"/>
    <property type="evidence" value="ECO:0007669"/>
    <property type="project" value="UniProtKB-EC"/>
</dbReference>
<dbReference type="PANTHER" id="PTHR14969">
    <property type="entry name" value="SPHINGOSINE-1-PHOSPHATE PHOSPHOHYDROLASE"/>
    <property type="match status" value="1"/>
</dbReference>
<dbReference type="EMBL" id="LUCM01002813">
    <property type="protein sequence ID" value="KAA0196802.1"/>
    <property type="molecule type" value="Genomic_DNA"/>
</dbReference>
<evidence type="ECO:0000256" key="8">
    <source>
        <dbReference type="ARBA" id="ARBA00023136"/>
    </source>
</evidence>
<dbReference type="SMART" id="SM00014">
    <property type="entry name" value="acidPPc"/>
    <property type="match status" value="1"/>
</dbReference>
<evidence type="ECO:0000256" key="2">
    <source>
        <dbReference type="ARBA" id="ARBA00005518"/>
    </source>
</evidence>
<keyword evidence="8 13" id="KW-0472">Membrane</keyword>
<feature type="compositionally biased region" description="Basic and acidic residues" evidence="12">
    <location>
        <begin position="197"/>
        <end position="221"/>
    </location>
</feature>
<keyword evidence="7 13" id="KW-1133">Transmembrane helix</keyword>
<evidence type="ECO:0000256" key="1">
    <source>
        <dbReference type="ARBA" id="ARBA00004141"/>
    </source>
</evidence>
<feature type="transmembrane region" description="Helical" evidence="13">
    <location>
        <begin position="96"/>
        <end position="115"/>
    </location>
</feature>